<evidence type="ECO:0000313" key="1">
    <source>
        <dbReference type="EMBL" id="KKL04703.1"/>
    </source>
</evidence>
<name>A0A0F9CXZ8_9ZZZZ</name>
<reference evidence="1" key="1">
    <citation type="journal article" date="2015" name="Nature">
        <title>Complex archaea that bridge the gap between prokaryotes and eukaryotes.</title>
        <authorList>
            <person name="Spang A."/>
            <person name="Saw J.H."/>
            <person name="Jorgensen S.L."/>
            <person name="Zaremba-Niedzwiedzka K."/>
            <person name="Martijn J."/>
            <person name="Lind A.E."/>
            <person name="van Eijk R."/>
            <person name="Schleper C."/>
            <person name="Guy L."/>
            <person name="Ettema T.J."/>
        </authorList>
    </citation>
    <scope>NUCLEOTIDE SEQUENCE</scope>
</reference>
<gene>
    <name evidence="1" type="ORF">LCGC14_2613410</name>
</gene>
<protein>
    <submittedName>
        <fullName evidence="1">Uncharacterized protein</fullName>
    </submittedName>
</protein>
<dbReference type="EMBL" id="LAZR01044414">
    <property type="protein sequence ID" value="KKL04703.1"/>
    <property type="molecule type" value="Genomic_DNA"/>
</dbReference>
<organism evidence="1">
    <name type="scientific">marine sediment metagenome</name>
    <dbReference type="NCBI Taxonomy" id="412755"/>
    <lineage>
        <taxon>unclassified sequences</taxon>
        <taxon>metagenomes</taxon>
        <taxon>ecological metagenomes</taxon>
    </lineage>
</organism>
<proteinExistence type="predicted"/>
<accession>A0A0F9CXZ8</accession>
<sequence>MVTKKELLSKIAVEKRLSVLHLKRIVRLRIALKKIEVLIDNDDNITDDTYVKCNEVIRSTLVITI</sequence>
<dbReference type="AlphaFoldDB" id="A0A0F9CXZ8"/>
<comment type="caution">
    <text evidence="1">The sequence shown here is derived from an EMBL/GenBank/DDBJ whole genome shotgun (WGS) entry which is preliminary data.</text>
</comment>